<keyword evidence="4 7" id="KW-0812">Transmembrane</keyword>
<dbReference type="RefSeq" id="WP_204978151.1">
    <property type="nucleotide sequence ID" value="NZ_JBHTII010000001.1"/>
</dbReference>
<feature type="transmembrane region" description="Helical" evidence="7">
    <location>
        <begin position="217"/>
        <end position="237"/>
    </location>
</feature>
<evidence type="ECO:0000313" key="10">
    <source>
        <dbReference type="Proteomes" id="UP001597055"/>
    </source>
</evidence>
<dbReference type="SUPFAM" id="SSF161098">
    <property type="entry name" value="MetI-like"/>
    <property type="match status" value="1"/>
</dbReference>
<feature type="transmembrane region" description="Helical" evidence="7">
    <location>
        <begin position="114"/>
        <end position="134"/>
    </location>
</feature>
<evidence type="ECO:0000256" key="1">
    <source>
        <dbReference type="ARBA" id="ARBA00004651"/>
    </source>
</evidence>
<keyword evidence="10" id="KW-1185">Reference proteome</keyword>
<dbReference type="Gene3D" id="1.10.3720.10">
    <property type="entry name" value="MetI-like"/>
    <property type="match status" value="1"/>
</dbReference>
<evidence type="ECO:0000259" key="8">
    <source>
        <dbReference type="PROSITE" id="PS50928"/>
    </source>
</evidence>
<dbReference type="Pfam" id="PF00528">
    <property type="entry name" value="BPD_transp_1"/>
    <property type="match status" value="1"/>
</dbReference>
<accession>A0ABW3AIJ3</accession>
<dbReference type="Proteomes" id="UP001597055">
    <property type="component" value="Unassembled WGS sequence"/>
</dbReference>
<proteinExistence type="inferred from homology"/>
<evidence type="ECO:0000256" key="2">
    <source>
        <dbReference type="ARBA" id="ARBA00022448"/>
    </source>
</evidence>
<evidence type="ECO:0000256" key="6">
    <source>
        <dbReference type="ARBA" id="ARBA00023136"/>
    </source>
</evidence>
<comment type="subcellular location">
    <subcellularLocation>
        <location evidence="1 7">Cell membrane</location>
        <topology evidence="1 7">Multi-pass membrane protein</topology>
    </subcellularLocation>
</comment>
<evidence type="ECO:0000256" key="5">
    <source>
        <dbReference type="ARBA" id="ARBA00022989"/>
    </source>
</evidence>
<dbReference type="PANTHER" id="PTHR30193:SF1">
    <property type="entry name" value="ABC TRANSPORTER PERMEASE PROTEIN YESP-RELATED"/>
    <property type="match status" value="1"/>
</dbReference>
<keyword evidence="2 7" id="KW-0813">Transport</keyword>
<evidence type="ECO:0000256" key="7">
    <source>
        <dbReference type="RuleBase" id="RU363032"/>
    </source>
</evidence>
<keyword evidence="5 7" id="KW-1133">Transmembrane helix</keyword>
<evidence type="ECO:0000256" key="3">
    <source>
        <dbReference type="ARBA" id="ARBA00022475"/>
    </source>
</evidence>
<evidence type="ECO:0000313" key="9">
    <source>
        <dbReference type="EMBL" id="MFD0790364.1"/>
    </source>
</evidence>
<comment type="similarity">
    <text evidence="7">Belongs to the binding-protein-dependent transport system permease family.</text>
</comment>
<comment type="caution">
    <text evidence="9">The sequence shown here is derived from an EMBL/GenBank/DDBJ whole genome shotgun (WGS) entry which is preliminary data.</text>
</comment>
<name>A0ABW3AIJ3_9MICO</name>
<organism evidence="9 10">
    <name type="scientific">Microbacterium insulae</name>
    <dbReference type="NCBI Taxonomy" id="483014"/>
    <lineage>
        <taxon>Bacteria</taxon>
        <taxon>Bacillati</taxon>
        <taxon>Actinomycetota</taxon>
        <taxon>Actinomycetes</taxon>
        <taxon>Micrococcales</taxon>
        <taxon>Microbacteriaceae</taxon>
        <taxon>Microbacterium</taxon>
    </lineage>
</organism>
<dbReference type="InterPro" id="IPR035906">
    <property type="entry name" value="MetI-like_sf"/>
</dbReference>
<reference evidence="10" key="1">
    <citation type="journal article" date="2019" name="Int. J. Syst. Evol. Microbiol.">
        <title>The Global Catalogue of Microorganisms (GCM) 10K type strain sequencing project: providing services to taxonomists for standard genome sequencing and annotation.</title>
        <authorList>
            <consortium name="The Broad Institute Genomics Platform"/>
            <consortium name="The Broad Institute Genome Sequencing Center for Infectious Disease"/>
            <person name="Wu L."/>
            <person name="Ma J."/>
        </authorList>
    </citation>
    <scope>NUCLEOTIDE SEQUENCE [LARGE SCALE GENOMIC DNA]</scope>
    <source>
        <strain evidence="10">CCUG 54523</strain>
    </source>
</reference>
<dbReference type="EMBL" id="JBHTII010000001">
    <property type="protein sequence ID" value="MFD0790364.1"/>
    <property type="molecule type" value="Genomic_DNA"/>
</dbReference>
<feature type="transmembrane region" description="Helical" evidence="7">
    <location>
        <begin position="269"/>
        <end position="291"/>
    </location>
</feature>
<feature type="transmembrane region" description="Helical" evidence="7">
    <location>
        <begin position="163"/>
        <end position="186"/>
    </location>
</feature>
<dbReference type="PANTHER" id="PTHR30193">
    <property type="entry name" value="ABC TRANSPORTER PERMEASE PROTEIN"/>
    <property type="match status" value="1"/>
</dbReference>
<dbReference type="InterPro" id="IPR000515">
    <property type="entry name" value="MetI-like"/>
</dbReference>
<dbReference type="CDD" id="cd06261">
    <property type="entry name" value="TM_PBP2"/>
    <property type="match status" value="1"/>
</dbReference>
<protein>
    <submittedName>
        <fullName evidence="9">Carbohydrate ABC transporter permease</fullName>
    </submittedName>
</protein>
<feature type="domain" description="ABC transmembrane type-1" evidence="8">
    <location>
        <begin position="77"/>
        <end position="290"/>
    </location>
</feature>
<sequence length="305" mass="33995">MTSTTQTRRDVRLRRAITPWLYLLPWLVGAVLFTVGPALLGLVMSFSNWNLLFPVSWVGLDNYEEMITDDYRFWMSLRITGFYLILSVPVYLVVGLSAALLLNQRVWGIRMFRTILFLPSVLSGVAVAVLWMLLLSGENGAVNTVLRNLGVENPPQWFTDPSWAVPAIVIVGLWGVLGSGAIIYLAGLQNISPAMYEAAMIDGAGAWRRFRSITIPLLTPTLFFMLLISIIGAFQVFDTAFTISGGRGGDGLRFYLIYLWEAGFRDGRLGYAAALSMVLFLIGTVIVLILLKTQDRWVHYEDEGA</sequence>
<keyword evidence="3" id="KW-1003">Cell membrane</keyword>
<evidence type="ECO:0000256" key="4">
    <source>
        <dbReference type="ARBA" id="ARBA00022692"/>
    </source>
</evidence>
<dbReference type="PROSITE" id="PS50928">
    <property type="entry name" value="ABC_TM1"/>
    <property type="match status" value="1"/>
</dbReference>
<keyword evidence="6 7" id="KW-0472">Membrane</keyword>
<feature type="transmembrane region" description="Helical" evidence="7">
    <location>
        <begin position="81"/>
        <end position="102"/>
    </location>
</feature>
<gene>
    <name evidence="9" type="ORF">ACFQ0P_08140</name>
</gene>
<dbReference type="InterPro" id="IPR051393">
    <property type="entry name" value="ABC_transporter_permease"/>
</dbReference>
<feature type="transmembrane region" description="Helical" evidence="7">
    <location>
        <begin position="21"/>
        <end position="46"/>
    </location>
</feature>